<gene>
    <name evidence="7" type="ORF">AtubIFM56815_003175</name>
</gene>
<dbReference type="CDD" id="cd00833">
    <property type="entry name" value="PKS"/>
    <property type="match status" value="1"/>
</dbReference>
<protein>
    <submittedName>
        <fullName evidence="7">PKS/NRPS-like protein biosynthetic cluster</fullName>
    </submittedName>
</protein>
<keyword evidence="1" id="KW-0596">Phosphopantetheine</keyword>
<dbReference type="Gene3D" id="3.40.47.10">
    <property type="match status" value="1"/>
</dbReference>
<comment type="caution">
    <text evidence="7">The sequence shown here is derived from an EMBL/GenBank/DDBJ whole genome shotgun (WGS) entry which is preliminary data.</text>
</comment>
<dbReference type="GO" id="GO:0004312">
    <property type="term" value="F:fatty acid synthase activity"/>
    <property type="evidence" value="ECO:0007669"/>
    <property type="project" value="TreeGrafter"/>
</dbReference>
<feature type="region of interest" description="Disordered" evidence="5">
    <location>
        <begin position="1"/>
        <end position="27"/>
    </location>
</feature>
<dbReference type="Proteomes" id="UP001144157">
    <property type="component" value="Unassembled WGS sequence"/>
</dbReference>
<dbReference type="PANTHER" id="PTHR43775:SF49">
    <property type="entry name" value="SYNTHASE, PUTATIVE (JCVI)-RELATED"/>
    <property type="match status" value="1"/>
</dbReference>
<dbReference type="SUPFAM" id="SSF53901">
    <property type="entry name" value="Thiolase-like"/>
    <property type="match status" value="1"/>
</dbReference>
<proteinExistence type="predicted"/>
<keyword evidence="4" id="KW-0511">Multifunctional enzyme</keyword>
<organism evidence="7 8">
    <name type="scientific">Aspergillus tubingensis</name>
    <dbReference type="NCBI Taxonomy" id="5068"/>
    <lineage>
        <taxon>Eukaryota</taxon>
        <taxon>Fungi</taxon>
        <taxon>Dikarya</taxon>
        <taxon>Ascomycota</taxon>
        <taxon>Pezizomycotina</taxon>
        <taxon>Eurotiomycetes</taxon>
        <taxon>Eurotiomycetidae</taxon>
        <taxon>Eurotiales</taxon>
        <taxon>Aspergillaceae</taxon>
        <taxon>Aspergillus</taxon>
        <taxon>Aspergillus subgen. Circumdati</taxon>
    </lineage>
</organism>
<dbReference type="PANTHER" id="PTHR43775">
    <property type="entry name" value="FATTY ACID SYNTHASE"/>
    <property type="match status" value="1"/>
</dbReference>
<evidence type="ECO:0000256" key="3">
    <source>
        <dbReference type="ARBA" id="ARBA00022679"/>
    </source>
</evidence>
<evidence type="ECO:0000256" key="1">
    <source>
        <dbReference type="ARBA" id="ARBA00022450"/>
    </source>
</evidence>
<dbReference type="AlphaFoldDB" id="A0A9W6AVJ5"/>
<feature type="compositionally biased region" description="Polar residues" evidence="5">
    <location>
        <begin position="1"/>
        <end position="12"/>
    </location>
</feature>
<dbReference type="InterPro" id="IPR016039">
    <property type="entry name" value="Thiolase-like"/>
</dbReference>
<evidence type="ECO:0000256" key="5">
    <source>
        <dbReference type="SAM" id="MobiDB-lite"/>
    </source>
</evidence>
<reference evidence="7" key="1">
    <citation type="submission" date="2022-07" db="EMBL/GenBank/DDBJ databases">
        <title>Taxonomy of Aspergillus series Nigri: significant species reduction supported by multi-species coalescent approaches.</title>
        <authorList>
            <person name="Bian C."/>
            <person name="Kusuya Y."/>
            <person name="Sklenar F."/>
            <person name="D'hooge E."/>
            <person name="Yaguchi T."/>
            <person name="Takahashi H."/>
            <person name="Hubka V."/>
        </authorList>
    </citation>
    <scope>NUCLEOTIDE SEQUENCE</scope>
    <source>
        <strain evidence="7">IFM 56815</strain>
    </source>
</reference>
<dbReference type="Pfam" id="PF00109">
    <property type="entry name" value="ketoacyl-synt"/>
    <property type="match status" value="1"/>
</dbReference>
<evidence type="ECO:0000313" key="7">
    <source>
        <dbReference type="EMBL" id="GLA88713.1"/>
    </source>
</evidence>
<evidence type="ECO:0000313" key="8">
    <source>
        <dbReference type="Proteomes" id="UP001144157"/>
    </source>
</evidence>
<dbReference type="GO" id="GO:0044550">
    <property type="term" value="P:secondary metabolite biosynthetic process"/>
    <property type="evidence" value="ECO:0007669"/>
    <property type="project" value="UniProtKB-ARBA"/>
</dbReference>
<sequence>MEPVTLNTSRCQSCGDGHKASKPNRTPPPIAIVGMACRLPGGVNSPEELYKFLHEKKDGLCEVPSTRYTLDSFYNPSSAGGVKTRHGYFLQEDPMLFDAPFFSINDYEAERMDPQQRQLLEVVWECLESAGETNWKGKNIGCYVGVYGEDWLDLASKDPQATSRYHVLGTGQFALANRLSYEYDFQGPR</sequence>
<keyword evidence="2" id="KW-0597">Phosphoprotein</keyword>
<dbReference type="PROSITE" id="PS52004">
    <property type="entry name" value="KS3_2"/>
    <property type="match status" value="1"/>
</dbReference>
<keyword evidence="3" id="KW-0808">Transferase</keyword>
<dbReference type="InterPro" id="IPR014030">
    <property type="entry name" value="Ketoacyl_synth_N"/>
</dbReference>
<dbReference type="EMBL" id="BRPE01000014">
    <property type="protein sequence ID" value="GLA88713.1"/>
    <property type="molecule type" value="Genomic_DNA"/>
</dbReference>
<dbReference type="SMART" id="SM00825">
    <property type="entry name" value="PKS_KS"/>
    <property type="match status" value="1"/>
</dbReference>
<feature type="domain" description="Ketosynthase family 3 (KS3)" evidence="6">
    <location>
        <begin position="27"/>
        <end position="189"/>
    </location>
</feature>
<evidence type="ECO:0000256" key="4">
    <source>
        <dbReference type="ARBA" id="ARBA00023268"/>
    </source>
</evidence>
<name>A0A9W6AVJ5_ASPTU</name>
<dbReference type="InterPro" id="IPR050091">
    <property type="entry name" value="PKS_NRPS_Biosynth_Enz"/>
</dbReference>
<accession>A0A9W6AVJ5</accession>
<dbReference type="InterPro" id="IPR020841">
    <property type="entry name" value="PKS_Beta-ketoAc_synthase_dom"/>
</dbReference>
<dbReference type="GO" id="GO:0006633">
    <property type="term" value="P:fatty acid biosynthetic process"/>
    <property type="evidence" value="ECO:0007669"/>
    <property type="project" value="TreeGrafter"/>
</dbReference>
<evidence type="ECO:0000256" key="2">
    <source>
        <dbReference type="ARBA" id="ARBA00022553"/>
    </source>
</evidence>
<evidence type="ECO:0000259" key="6">
    <source>
        <dbReference type="PROSITE" id="PS52004"/>
    </source>
</evidence>